<dbReference type="EMBL" id="VSSQ01000981">
    <property type="protein sequence ID" value="MPM03783.1"/>
    <property type="molecule type" value="Genomic_DNA"/>
</dbReference>
<evidence type="ECO:0000313" key="1">
    <source>
        <dbReference type="EMBL" id="MPM03783.1"/>
    </source>
</evidence>
<comment type="caution">
    <text evidence="1">The sequence shown here is derived from an EMBL/GenBank/DDBJ whole genome shotgun (WGS) entry which is preliminary data.</text>
</comment>
<organism evidence="1">
    <name type="scientific">bioreactor metagenome</name>
    <dbReference type="NCBI Taxonomy" id="1076179"/>
    <lineage>
        <taxon>unclassified sequences</taxon>
        <taxon>metagenomes</taxon>
        <taxon>ecological metagenomes</taxon>
    </lineage>
</organism>
<gene>
    <name evidence="1" type="ORF">SDC9_50050</name>
</gene>
<sequence length="77" mass="8194">MGGTDIDTMAAIDAAILHDHRRAVLDLNRLHRTAPDTLITVPAFSQFGIDGINHAFPPLLCSSVLTSSRTLAVSSPL</sequence>
<reference evidence="1" key="1">
    <citation type="submission" date="2019-08" db="EMBL/GenBank/DDBJ databases">
        <authorList>
            <person name="Kucharzyk K."/>
            <person name="Murdoch R.W."/>
            <person name="Higgins S."/>
            <person name="Loffler F."/>
        </authorList>
    </citation>
    <scope>NUCLEOTIDE SEQUENCE</scope>
</reference>
<protein>
    <submittedName>
        <fullName evidence="1">Uncharacterized protein</fullName>
    </submittedName>
</protein>
<accession>A0A644WN07</accession>
<name>A0A644WN07_9ZZZZ</name>
<dbReference type="AlphaFoldDB" id="A0A644WN07"/>
<proteinExistence type="predicted"/>